<sequence length="73" mass="8023">MYSLVSVFDTRMGYMISGTGLMTELAGNLRWKLNSLNISLSVETVCVFTASSALASWATYLLTKEIIRVRGLA</sequence>
<name>A0AA86VEJ8_9FABA</name>
<evidence type="ECO:0000313" key="2">
    <source>
        <dbReference type="Proteomes" id="UP001189624"/>
    </source>
</evidence>
<dbReference type="Proteomes" id="UP001189624">
    <property type="component" value="Chromosome 2"/>
</dbReference>
<reference evidence="1" key="1">
    <citation type="submission" date="2023-10" db="EMBL/GenBank/DDBJ databases">
        <authorList>
            <person name="Domelevo Entfellner J.-B."/>
        </authorList>
    </citation>
    <scope>NUCLEOTIDE SEQUENCE</scope>
</reference>
<evidence type="ECO:0000313" key="1">
    <source>
        <dbReference type="EMBL" id="CAJ1932249.1"/>
    </source>
</evidence>
<accession>A0AA86VEJ8</accession>
<gene>
    <name evidence="1" type="ORF">AYBTSS11_LOCUS5708</name>
</gene>
<keyword evidence="2" id="KW-1185">Reference proteome</keyword>
<protein>
    <submittedName>
        <fullName evidence="1">Uncharacterized protein</fullName>
    </submittedName>
</protein>
<dbReference type="EMBL" id="OY731399">
    <property type="protein sequence ID" value="CAJ1932249.1"/>
    <property type="molecule type" value="Genomic_DNA"/>
</dbReference>
<organism evidence="1 2">
    <name type="scientific">Sphenostylis stenocarpa</name>
    <dbReference type="NCBI Taxonomy" id="92480"/>
    <lineage>
        <taxon>Eukaryota</taxon>
        <taxon>Viridiplantae</taxon>
        <taxon>Streptophyta</taxon>
        <taxon>Embryophyta</taxon>
        <taxon>Tracheophyta</taxon>
        <taxon>Spermatophyta</taxon>
        <taxon>Magnoliopsida</taxon>
        <taxon>eudicotyledons</taxon>
        <taxon>Gunneridae</taxon>
        <taxon>Pentapetalae</taxon>
        <taxon>rosids</taxon>
        <taxon>fabids</taxon>
        <taxon>Fabales</taxon>
        <taxon>Fabaceae</taxon>
        <taxon>Papilionoideae</taxon>
        <taxon>50 kb inversion clade</taxon>
        <taxon>NPAAA clade</taxon>
        <taxon>indigoferoid/millettioid clade</taxon>
        <taxon>Phaseoleae</taxon>
        <taxon>Sphenostylis</taxon>
    </lineage>
</organism>
<dbReference type="AlphaFoldDB" id="A0AA86VEJ8"/>
<proteinExistence type="predicted"/>
<dbReference type="Gramene" id="rna-AYBTSS11_LOCUS5708">
    <property type="protein sequence ID" value="CAJ1932249.1"/>
    <property type="gene ID" value="gene-AYBTSS11_LOCUS5708"/>
</dbReference>